<dbReference type="OrthoDB" id="5426678at2759"/>
<protein>
    <submittedName>
        <fullName evidence="3">Uncharacterized protein</fullName>
    </submittedName>
</protein>
<dbReference type="EMBL" id="KQ031191">
    <property type="protein sequence ID" value="KJZ67930.1"/>
    <property type="molecule type" value="Genomic_DNA"/>
</dbReference>
<dbReference type="Proteomes" id="UP000054481">
    <property type="component" value="Unassembled WGS sequence"/>
</dbReference>
<keyword evidence="4" id="KW-1185">Reference proteome</keyword>
<organism evidence="3 4">
    <name type="scientific">Hirsutella minnesotensis 3608</name>
    <dbReference type="NCBI Taxonomy" id="1043627"/>
    <lineage>
        <taxon>Eukaryota</taxon>
        <taxon>Fungi</taxon>
        <taxon>Dikarya</taxon>
        <taxon>Ascomycota</taxon>
        <taxon>Pezizomycotina</taxon>
        <taxon>Sordariomycetes</taxon>
        <taxon>Hypocreomycetidae</taxon>
        <taxon>Hypocreales</taxon>
        <taxon>Ophiocordycipitaceae</taxon>
        <taxon>Hirsutella</taxon>
    </lineage>
</organism>
<accession>A0A0F7ZHS4</accession>
<gene>
    <name evidence="3" type="ORF">HIM_12681</name>
</gene>
<proteinExistence type="predicted"/>
<evidence type="ECO:0000313" key="4">
    <source>
        <dbReference type="Proteomes" id="UP000054481"/>
    </source>
</evidence>
<evidence type="ECO:0000313" key="3">
    <source>
        <dbReference type="EMBL" id="KJZ67930.1"/>
    </source>
</evidence>
<dbReference type="AlphaFoldDB" id="A0A0F7ZHS4"/>
<feature type="region of interest" description="Disordered" evidence="1">
    <location>
        <begin position="154"/>
        <end position="184"/>
    </location>
</feature>
<feature type="transmembrane region" description="Helical" evidence="2">
    <location>
        <begin position="36"/>
        <end position="57"/>
    </location>
</feature>
<name>A0A0F7ZHS4_9HYPO</name>
<evidence type="ECO:0000256" key="2">
    <source>
        <dbReference type="SAM" id="Phobius"/>
    </source>
</evidence>
<sequence length="184" mass="20578">MGNNFTAGIRPDVVVPHCITFSDKDYRGQSLAETQFIDVSTVIIVVFVITVFTYIFIHLCRILKESAALVGNEAHLFLWPVSRLTGSQASRSSDIKISYCEGMHRSCYVSYNFDPRTTNRAVDGALPTHAAYLPHVISRTTPQQLQLLRRRAIGPQPSHRPSKPVASNPPQRRLTSLSVTRIKT</sequence>
<feature type="compositionally biased region" description="Polar residues" evidence="1">
    <location>
        <begin position="168"/>
        <end position="184"/>
    </location>
</feature>
<keyword evidence="2" id="KW-0812">Transmembrane</keyword>
<keyword evidence="2" id="KW-1133">Transmembrane helix</keyword>
<keyword evidence="2" id="KW-0472">Membrane</keyword>
<reference evidence="3 4" key="1">
    <citation type="journal article" date="2014" name="Genome Biol. Evol.">
        <title>Comparative genomics and transcriptomics analyses reveal divergent lifestyle features of nematode endoparasitic fungus Hirsutella minnesotensis.</title>
        <authorList>
            <person name="Lai Y."/>
            <person name="Liu K."/>
            <person name="Zhang X."/>
            <person name="Zhang X."/>
            <person name="Li K."/>
            <person name="Wang N."/>
            <person name="Shu C."/>
            <person name="Wu Y."/>
            <person name="Wang C."/>
            <person name="Bushley K.E."/>
            <person name="Xiang M."/>
            <person name="Liu X."/>
        </authorList>
    </citation>
    <scope>NUCLEOTIDE SEQUENCE [LARGE SCALE GENOMIC DNA]</scope>
    <source>
        <strain evidence="3 4">3608</strain>
    </source>
</reference>
<evidence type="ECO:0000256" key="1">
    <source>
        <dbReference type="SAM" id="MobiDB-lite"/>
    </source>
</evidence>